<dbReference type="InterPro" id="IPR017853">
    <property type="entry name" value="GH"/>
</dbReference>
<evidence type="ECO:0000256" key="2">
    <source>
        <dbReference type="ARBA" id="ARBA00022801"/>
    </source>
</evidence>
<gene>
    <name evidence="4" type="ORF">B0I35DRAFT_359628</name>
</gene>
<dbReference type="GO" id="GO:0005975">
    <property type="term" value="P:carbohydrate metabolic process"/>
    <property type="evidence" value="ECO:0007669"/>
    <property type="project" value="InterPro"/>
</dbReference>
<reference evidence="4" key="1">
    <citation type="journal article" date="2021" name="Nat. Commun.">
        <title>Genetic determinants of endophytism in the Arabidopsis root mycobiome.</title>
        <authorList>
            <person name="Mesny F."/>
            <person name="Miyauchi S."/>
            <person name="Thiergart T."/>
            <person name="Pickel B."/>
            <person name="Atanasova L."/>
            <person name="Karlsson M."/>
            <person name="Huettel B."/>
            <person name="Barry K.W."/>
            <person name="Haridas S."/>
            <person name="Chen C."/>
            <person name="Bauer D."/>
            <person name="Andreopoulos W."/>
            <person name="Pangilinan J."/>
            <person name="LaButti K."/>
            <person name="Riley R."/>
            <person name="Lipzen A."/>
            <person name="Clum A."/>
            <person name="Drula E."/>
            <person name="Henrissat B."/>
            <person name="Kohler A."/>
            <person name="Grigoriev I.V."/>
            <person name="Martin F.M."/>
            <person name="Hacquard S."/>
        </authorList>
    </citation>
    <scope>NUCLEOTIDE SEQUENCE</scope>
    <source>
        <strain evidence="4">MPI-CAGE-CH-0235</strain>
    </source>
</reference>
<sequence>MKSSAWPLIWAARIAGALRVRQTPQGSASVDLTQRTGPAEFLASGFIYGFPDNGVEADTSIPENLVTDIKFRASRAGGAQLPAPGWAVDGYDGYVGRFNSTLSNYRTTRKYGGDFILLPHDLWGADGGLGDGTYPGDDGDWTMMEEFYAQLTKDLRDNDMLPGLVFDLWNEPDIDIFWSKPWEQYLEYYVRAHEIVRRELPEVVISGPSSAGSPNLSADKWDTWMAAIAENDAIPDIYSWHQIGTWEREPDSTIPDFNALRARHGLPERPIDVNEYAWPDEQNPATSAWYISQLERHNLRGLRANWGSGSDLHDTMGDLIFRTADGYLPNGEWHMYWYYAEMTGDRVATTASSDLLFDAFGIVAGNVAKILAGTRTVQSAYEIKVSGLSALDLPTEGSVRVRTLRFDWEGNESDTGGPTDLGLSDVGYSDDTLVLLLSPPDNSTAYAYEINV</sequence>
<organism evidence="4 5">
    <name type="scientific">Stachybotrys elegans</name>
    <dbReference type="NCBI Taxonomy" id="80388"/>
    <lineage>
        <taxon>Eukaryota</taxon>
        <taxon>Fungi</taxon>
        <taxon>Dikarya</taxon>
        <taxon>Ascomycota</taxon>
        <taxon>Pezizomycotina</taxon>
        <taxon>Sordariomycetes</taxon>
        <taxon>Hypocreomycetidae</taxon>
        <taxon>Hypocreales</taxon>
        <taxon>Stachybotryaceae</taxon>
        <taxon>Stachybotrys</taxon>
    </lineage>
</organism>
<accession>A0A8K0SJQ4</accession>
<dbReference type="Gene3D" id="3.20.20.80">
    <property type="entry name" value="Glycosidases"/>
    <property type="match status" value="1"/>
</dbReference>
<evidence type="ECO:0000256" key="3">
    <source>
        <dbReference type="ARBA" id="ARBA00023295"/>
    </source>
</evidence>
<evidence type="ECO:0000313" key="4">
    <source>
        <dbReference type="EMBL" id="KAH7309837.1"/>
    </source>
</evidence>
<dbReference type="Proteomes" id="UP000813444">
    <property type="component" value="Unassembled WGS sequence"/>
</dbReference>
<comment type="caution">
    <text evidence="4">The sequence shown here is derived from an EMBL/GenBank/DDBJ whole genome shotgun (WGS) entry which is preliminary data.</text>
</comment>
<dbReference type="AlphaFoldDB" id="A0A8K0SJQ4"/>
<evidence type="ECO:0000256" key="1">
    <source>
        <dbReference type="ARBA" id="ARBA00005641"/>
    </source>
</evidence>
<dbReference type="InterPro" id="IPR018087">
    <property type="entry name" value="Glyco_hydro_5_CS"/>
</dbReference>
<evidence type="ECO:0000313" key="5">
    <source>
        <dbReference type="Proteomes" id="UP000813444"/>
    </source>
</evidence>
<proteinExistence type="inferred from homology"/>
<dbReference type="OrthoDB" id="3445803at2759"/>
<dbReference type="SUPFAM" id="SSF51445">
    <property type="entry name" value="(Trans)glycosidases"/>
    <property type="match status" value="1"/>
</dbReference>
<keyword evidence="5" id="KW-1185">Reference proteome</keyword>
<dbReference type="EMBL" id="JAGPNK010000013">
    <property type="protein sequence ID" value="KAH7309837.1"/>
    <property type="molecule type" value="Genomic_DNA"/>
</dbReference>
<dbReference type="PROSITE" id="PS00659">
    <property type="entry name" value="GLYCOSYL_HYDROL_F5"/>
    <property type="match status" value="1"/>
</dbReference>
<protein>
    <submittedName>
        <fullName evidence="4">Glycoside hydrolase superfamily</fullName>
    </submittedName>
</protein>
<keyword evidence="2 4" id="KW-0378">Hydrolase</keyword>
<dbReference type="GO" id="GO:0004553">
    <property type="term" value="F:hydrolase activity, hydrolyzing O-glycosyl compounds"/>
    <property type="evidence" value="ECO:0007669"/>
    <property type="project" value="InterPro"/>
</dbReference>
<comment type="similarity">
    <text evidence="1">Belongs to the glycosyl hydrolase 5 (cellulase A) family.</text>
</comment>
<keyword evidence="3" id="KW-0326">Glycosidase</keyword>
<name>A0A8K0SJQ4_9HYPO</name>